<accession>A0ABT6FAW9</accession>
<organism evidence="2 3">
    <name type="scientific">Paludisphaera mucosa</name>
    <dbReference type="NCBI Taxonomy" id="3030827"/>
    <lineage>
        <taxon>Bacteria</taxon>
        <taxon>Pseudomonadati</taxon>
        <taxon>Planctomycetota</taxon>
        <taxon>Planctomycetia</taxon>
        <taxon>Isosphaerales</taxon>
        <taxon>Isosphaeraceae</taxon>
        <taxon>Paludisphaera</taxon>
    </lineage>
</organism>
<dbReference type="InterPro" id="IPR030802">
    <property type="entry name" value="Permease_MalE"/>
</dbReference>
<feature type="transmembrane region" description="Helical" evidence="1">
    <location>
        <begin position="153"/>
        <end position="177"/>
    </location>
</feature>
<evidence type="ECO:0000313" key="3">
    <source>
        <dbReference type="Proteomes" id="UP001216907"/>
    </source>
</evidence>
<comment type="caution">
    <text evidence="2">The sequence shown here is derived from an EMBL/GenBank/DDBJ whole genome shotgun (WGS) entry which is preliminary data.</text>
</comment>
<evidence type="ECO:0000313" key="2">
    <source>
        <dbReference type="EMBL" id="MDG3004733.1"/>
    </source>
</evidence>
<feature type="transmembrane region" description="Helical" evidence="1">
    <location>
        <begin position="30"/>
        <end position="48"/>
    </location>
</feature>
<proteinExistence type="predicted"/>
<evidence type="ECO:0000256" key="1">
    <source>
        <dbReference type="SAM" id="Phobius"/>
    </source>
</evidence>
<feature type="transmembrane region" description="Helical" evidence="1">
    <location>
        <begin position="208"/>
        <end position="228"/>
    </location>
</feature>
<dbReference type="RefSeq" id="WP_277861087.1">
    <property type="nucleotide sequence ID" value="NZ_JARRAG010000002.1"/>
</dbReference>
<keyword evidence="1" id="KW-0812">Transmembrane</keyword>
<feature type="transmembrane region" description="Helical" evidence="1">
    <location>
        <begin position="68"/>
        <end position="94"/>
    </location>
</feature>
<feature type="transmembrane region" description="Helical" evidence="1">
    <location>
        <begin position="114"/>
        <end position="132"/>
    </location>
</feature>
<dbReference type="EMBL" id="JARRAG010000002">
    <property type="protein sequence ID" value="MDG3004733.1"/>
    <property type="molecule type" value="Genomic_DNA"/>
</dbReference>
<keyword evidence="3" id="KW-1185">Reference proteome</keyword>
<keyword evidence="1" id="KW-0472">Membrane</keyword>
<name>A0ABT6FAW9_9BACT</name>
<dbReference type="Proteomes" id="UP001216907">
    <property type="component" value="Unassembled WGS sequence"/>
</dbReference>
<feature type="transmembrane region" description="Helical" evidence="1">
    <location>
        <begin position="248"/>
        <end position="271"/>
    </location>
</feature>
<dbReference type="Pfam" id="PF02405">
    <property type="entry name" value="MlaE"/>
    <property type="match status" value="1"/>
</dbReference>
<gene>
    <name evidence="2" type="ORF">PZE19_13170</name>
</gene>
<sequence>MAMSAGGHVSESPGWLAPIGWVGRTATGTLSYLGATALLTLSAGAAIVRGRDDDETTLRAATTHELSWMLWAGFPLVALVHVAMGSFLSMQAYFGSTFVDGTGAVVGVGLLRNLASMMTGLTLAGLLPGRIVPELRRLRRGPADLPFGRTAAARMLAAVAATPLLSLWGCVVGTVVGWKSSEALMGLSTDMYFLMLVRMLWYRDVVGVLVKGVLFGLVTSAFACAEGLRDLEPEADAGDEAVATMSSVVRASCLAMAAILLLNMTWFLFVYHAVPVYGPSLLQPPTP</sequence>
<reference evidence="2 3" key="1">
    <citation type="submission" date="2023-03" db="EMBL/GenBank/DDBJ databases">
        <title>Paludisphaera mucosa sp. nov. a novel planctomycete from northern fen.</title>
        <authorList>
            <person name="Ivanova A."/>
        </authorList>
    </citation>
    <scope>NUCLEOTIDE SEQUENCE [LARGE SCALE GENOMIC DNA]</scope>
    <source>
        <strain evidence="2 3">Pla2</strain>
    </source>
</reference>
<keyword evidence="1" id="KW-1133">Transmembrane helix</keyword>
<protein>
    <submittedName>
        <fullName evidence="2">ABC transporter permease</fullName>
    </submittedName>
</protein>